<dbReference type="EMBL" id="JACHIW010000001">
    <property type="protein sequence ID" value="MBB5154805.1"/>
    <property type="molecule type" value="Genomic_DNA"/>
</dbReference>
<keyword evidence="1" id="KW-0472">Membrane</keyword>
<keyword evidence="3" id="KW-1185">Reference proteome</keyword>
<accession>A0A840Q8P3</accession>
<dbReference type="AlphaFoldDB" id="A0A840Q8P3"/>
<gene>
    <name evidence="2" type="ORF">BJ970_002339</name>
</gene>
<evidence type="ECO:0000313" key="2">
    <source>
        <dbReference type="EMBL" id="MBB5154805.1"/>
    </source>
</evidence>
<protein>
    <submittedName>
        <fullName evidence="2">Uncharacterized protein</fullName>
    </submittedName>
</protein>
<organism evidence="2 3">
    <name type="scientific">Saccharopolyspora phatthalungensis</name>
    <dbReference type="NCBI Taxonomy" id="664693"/>
    <lineage>
        <taxon>Bacteria</taxon>
        <taxon>Bacillati</taxon>
        <taxon>Actinomycetota</taxon>
        <taxon>Actinomycetes</taxon>
        <taxon>Pseudonocardiales</taxon>
        <taxon>Pseudonocardiaceae</taxon>
        <taxon>Saccharopolyspora</taxon>
    </lineage>
</organism>
<dbReference type="Proteomes" id="UP000584374">
    <property type="component" value="Unassembled WGS sequence"/>
</dbReference>
<reference evidence="2 3" key="1">
    <citation type="submission" date="2020-08" db="EMBL/GenBank/DDBJ databases">
        <title>Sequencing the genomes of 1000 actinobacteria strains.</title>
        <authorList>
            <person name="Klenk H.-P."/>
        </authorList>
    </citation>
    <scope>NUCLEOTIDE SEQUENCE [LARGE SCALE GENOMIC DNA]</scope>
    <source>
        <strain evidence="2 3">DSM 45584</strain>
    </source>
</reference>
<name>A0A840Q8P3_9PSEU</name>
<sequence length="42" mass="4626">MRERIFGDLLIVFVLPLVLMIVGAFVLAVVLAQGWGLHTIFG</sequence>
<keyword evidence="1" id="KW-1133">Transmembrane helix</keyword>
<dbReference type="RefSeq" id="WP_281399437.1">
    <property type="nucleotide sequence ID" value="NZ_JACHIW010000001.1"/>
</dbReference>
<comment type="caution">
    <text evidence="2">The sequence shown here is derived from an EMBL/GenBank/DDBJ whole genome shotgun (WGS) entry which is preliminary data.</text>
</comment>
<feature type="transmembrane region" description="Helical" evidence="1">
    <location>
        <begin position="9"/>
        <end position="32"/>
    </location>
</feature>
<evidence type="ECO:0000313" key="3">
    <source>
        <dbReference type="Proteomes" id="UP000584374"/>
    </source>
</evidence>
<proteinExistence type="predicted"/>
<keyword evidence="1" id="KW-0812">Transmembrane</keyword>
<evidence type="ECO:0000256" key="1">
    <source>
        <dbReference type="SAM" id="Phobius"/>
    </source>
</evidence>